<comment type="function">
    <text evidence="4">Catalyzes the interconversion of L-alanine and D-alanine. May also act on other amino acids.</text>
</comment>
<feature type="domain" description="Alanine racemase C-terminal" evidence="6">
    <location>
        <begin position="283"/>
        <end position="411"/>
    </location>
</feature>
<dbReference type="PANTHER" id="PTHR30511">
    <property type="entry name" value="ALANINE RACEMASE"/>
    <property type="match status" value="1"/>
</dbReference>
<evidence type="ECO:0000259" key="6">
    <source>
        <dbReference type="SMART" id="SM01005"/>
    </source>
</evidence>
<dbReference type="SUPFAM" id="SSF50621">
    <property type="entry name" value="Alanine racemase C-terminal domain-like"/>
    <property type="match status" value="1"/>
</dbReference>
<evidence type="ECO:0000256" key="1">
    <source>
        <dbReference type="ARBA" id="ARBA00001933"/>
    </source>
</evidence>
<evidence type="ECO:0000313" key="8">
    <source>
        <dbReference type="Proteomes" id="UP001596122"/>
    </source>
</evidence>
<gene>
    <name evidence="7" type="primary">alr</name>
    <name evidence="7" type="ORF">ACFPJ6_04865</name>
</gene>
<comment type="catalytic activity">
    <reaction evidence="4">
        <text>L-alanine = D-alanine</text>
        <dbReference type="Rhea" id="RHEA:20249"/>
        <dbReference type="ChEBI" id="CHEBI:57416"/>
        <dbReference type="ChEBI" id="CHEBI:57972"/>
        <dbReference type="EC" id="5.1.1.1"/>
    </reaction>
</comment>
<dbReference type="EC" id="5.1.1.1" evidence="4"/>
<dbReference type="GO" id="GO:0008784">
    <property type="term" value="F:alanine racemase activity"/>
    <property type="evidence" value="ECO:0007669"/>
    <property type="project" value="UniProtKB-EC"/>
</dbReference>
<dbReference type="PANTHER" id="PTHR30511:SF0">
    <property type="entry name" value="ALANINE RACEMASE, CATABOLIC-RELATED"/>
    <property type="match status" value="1"/>
</dbReference>
<dbReference type="Gene3D" id="2.40.37.10">
    <property type="entry name" value="Lyase, Ornithine Decarboxylase, Chain A, domain 1"/>
    <property type="match status" value="1"/>
</dbReference>
<dbReference type="InterPro" id="IPR011079">
    <property type="entry name" value="Ala_racemase_C"/>
</dbReference>
<dbReference type="Gene3D" id="3.20.20.10">
    <property type="entry name" value="Alanine racemase"/>
    <property type="match status" value="1"/>
</dbReference>
<dbReference type="PRINTS" id="PR00992">
    <property type="entry name" value="ALARACEMASE"/>
</dbReference>
<dbReference type="NCBIfam" id="TIGR00492">
    <property type="entry name" value="alr"/>
    <property type="match status" value="1"/>
</dbReference>
<proteinExistence type="inferred from homology"/>
<comment type="cofactor">
    <cofactor evidence="1 4">
        <name>pyridoxal 5'-phosphate</name>
        <dbReference type="ChEBI" id="CHEBI:597326"/>
    </cofactor>
</comment>
<keyword evidence="2 4" id="KW-0663">Pyridoxal phosphate</keyword>
<evidence type="ECO:0000256" key="3">
    <source>
        <dbReference type="ARBA" id="ARBA00023235"/>
    </source>
</evidence>
<evidence type="ECO:0000256" key="4">
    <source>
        <dbReference type="HAMAP-Rule" id="MF_01201"/>
    </source>
</evidence>
<feature type="modified residue" description="N6-(pyridoxal phosphate)lysine" evidence="4">
    <location>
        <position position="71"/>
    </location>
</feature>
<name>A0ABW0GMV9_9MICO</name>
<feature type="binding site" evidence="4">
    <location>
        <position position="170"/>
    </location>
    <ligand>
        <name>substrate</name>
    </ligand>
</feature>
<keyword evidence="3 4" id="KW-0413">Isomerase</keyword>
<evidence type="ECO:0000256" key="2">
    <source>
        <dbReference type="ARBA" id="ARBA00022898"/>
    </source>
</evidence>
<feature type="region of interest" description="Disordered" evidence="5">
    <location>
        <begin position="1"/>
        <end position="39"/>
    </location>
</feature>
<dbReference type="InterPro" id="IPR020622">
    <property type="entry name" value="Ala_racemase_pyridoxalP-BS"/>
</dbReference>
<dbReference type="InterPro" id="IPR029066">
    <property type="entry name" value="PLP-binding_barrel"/>
</dbReference>
<protein>
    <recommendedName>
        <fullName evidence="4">Alanine racemase</fullName>
        <ecNumber evidence="4">5.1.1.1</ecNumber>
    </recommendedName>
</protein>
<dbReference type="EMBL" id="JBHSLD010000006">
    <property type="protein sequence ID" value="MFC5380111.1"/>
    <property type="molecule type" value="Genomic_DNA"/>
</dbReference>
<dbReference type="InterPro" id="IPR009006">
    <property type="entry name" value="Ala_racemase/Decarboxylase_C"/>
</dbReference>
<dbReference type="HAMAP" id="MF_01201">
    <property type="entry name" value="Ala_racemase"/>
    <property type="match status" value="1"/>
</dbReference>
<reference evidence="8" key="1">
    <citation type="journal article" date="2019" name="Int. J. Syst. Evol. Microbiol.">
        <title>The Global Catalogue of Microorganisms (GCM) 10K type strain sequencing project: providing services to taxonomists for standard genome sequencing and annotation.</title>
        <authorList>
            <consortium name="The Broad Institute Genomics Platform"/>
            <consortium name="The Broad Institute Genome Sequencing Center for Infectious Disease"/>
            <person name="Wu L."/>
            <person name="Ma J."/>
        </authorList>
    </citation>
    <scope>NUCLEOTIDE SEQUENCE [LARGE SCALE GENOMIC DNA]</scope>
    <source>
        <strain evidence="8">CCUG 43114</strain>
    </source>
</reference>
<feature type="active site" description="Proton acceptor; specific for L-alanine" evidence="4">
    <location>
        <position position="304"/>
    </location>
</feature>
<evidence type="ECO:0000256" key="5">
    <source>
        <dbReference type="SAM" id="MobiDB-lite"/>
    </source>
</evidence>
<dbReference type="SUPFAM" id="SSF51419">
    <property type="entry name" value="PLP-binding barrel"/>
    <property type="match status" value="1"/>
</dbReference>
<dbReference type="InterPro" id="IPR000821">
    <property type="entry name" value="Ala_racemase"/>
</dbReference>
<accession>A0ABW0GMV9</accession>
<feature type="active site" description="Proton acceptor; specific for D-alanine" evidence="4">
    <location>
        <position position="71"/>
    </location>
</feature>
<feature type="binding site" evidence="4">
    <location>
        <position position="352"/>
    </location>
    <ligand>
        <name>substrate</name>
    </ligand>
</feature>
<organism evidence="7 8">
    <name type="scientific">Aquipuribacter nitratireducens</name>
    <dbReference type="NCBI Taxonomy" id="650104"/>
    <lineage>
        <taxon>Bacteria</taxon>
        <taxon>Bacillati</taxon>
        <taxon>Actinomycetota</taxon>
        <taxon>Actinomycetes</taxon>
        <taxon>Micrococcales</taxon>
        <taxon>Intrasporangiaceae</taxon>
        <taxon>Aquipuribacter</taxon>
    </lineage>
</organism>
<dbReference type="CDD" id="cd00430">
    <property type="entry name" value="PLPDE_III_AR"/>
    <property type="match status" value="1"/>
</dbReference>
<dbReference type="RefSeq" id="WP_340266944.1">
    <property type="nucleotide sequence ID" value="NZ_JBBEOG010000001.1"/>
</dbReference>
<sequence>MTEQLAAPGPAAAAATAPAPLGTPAPGTDPSVDPGADPVGTGVVEVDLDAVASNVAVLAARSGRPVLAVVKADAYGHGLVPVARAAVAGGATWLGVAQLDEALRLREAGVDEPLLCWLLLPDAQLLEAAVRRDVTIGVSDPEHLDALLAAARASGRVADVHVKVDTGLNRNGVRVEDLAPLAARLADAERDGLLAVGGVFSHLAWADAPDHPTVDAQAEAFAEAVDVLRAAGLRPTWRHLANSAATLTRADLHLDLVRPGLAVYGLSPVPDLATSAELGLRPALTLRSRLALTKRVRAGEGVSYGHVWTAPHDTVVGLVPLGYADGLPRAATGHAEVWVGARRAPVVGRICMDQVVVDLGPSAHDRIGDDVVVLGPGDRGEPTAQDWAEAAGTISYEVVARLGARLPRRYVGTGQAVLTDDPGDGLDEAVSP</sequence>
<comment type="caution">
    <text evidence="7">The sequence shown here is derived from an EMBL/GenBank/DDBJ whole genome shotgun (WGS) entry which is preliminary data.</text>
</comment>
<dbReference type="SMART" id="SM01005">
    <property type="entry name" value="Ala_racemase_C"/>
    <property type="match status" value="1"/>
</dbReference>
<comment type="similarity">
    <text evidence="4">Belongs to the alanine racemase family.</text>
</comment>
<keyword evidence="8" id="KW-1185">Reference proteome</keyword>
<dbReference type="Pfam" id="PF01168">
    <property type="entry name" value="Ala_racemase_N"/>
    <property type="match status" value="1"/>
</dbReference>
<evidence type="ECO:0000313" key="7">
    <source>
        <dbReference type="EMBL" id="MFC5380111.1"/>
    </source>
</evidence>
<comment type="pathway">
    <text evidence="4">Amino-acid biosynthesis; D-alanine biosynthesis; D-alanine from L-alanine: step 1/1.</text>
</comment>
<feature type="compositionally biased region" description="Low complexity" evidence="5">
    <location>
        <begin position="1"/>
        <end position="28"/>
    </location>
</feature>
<dbReference type="InterPro" id="IPR001608">
    <property type="entry name" value="Ala_racemase_N"/>
</dbReference>
<dbReference type="Proteomes" id="UP001596122">
    <property type="component" value="Unassembled WGS sequence"/>
</dbReference>
<dbReference type="Pfam" id="PF00842">
    <property type="entry name" value="Ala_racemase_C"/>
    <property type="match status" value="1"/>
</dbReference>
<dbReference type="PROSITE" id="PS00395">
    <property type="entry name" value="ALANINE_RACEMASE"/>
    <property type="match status" value="1"/>
</dbReference>